<feature type="repeat" description="HEAT" evidence="6">
    <location>
        <begin position="452"/>
        <end position="490"/>
    </location>
</feature>
<evidence type="ECO:0000259" key="8">
    <source>
        <dbReference type="SMART" id="SM01349"/>
    </source>
</evidence>
<feature type="domain" description="TOG" evidence="8">
    <location>
        <begin position="914"/>
        <end position="1145"/>
    </location>
</feature>
<keyword evidence="10" id="KW-1185">Reference proteome</keyword>
<feature type="compositionally biased region" description="Low complexity" evidence="7">
    <location>
        <begin position="517"/>
        <end position="539"/>
    </location>
</feature>
<feature type="domain" description="TOG" evidence="8">
    <location>
        <begin position="3"/>
        <end position="237"/>
    </location>
</feature>
<feature type="compositionally biased region" description="Polar residues" evidence="7">
    <location>
        <begin position="2069"/>
        <end position="2078"/>
    </location>
</feature>
<gene>
    <name evidence="9" type="ORF">FFLO_03687</name>
</gene>
<evidence type="ECO:0000256" key="2">
    <source>
        <dbReference type="ARBA" id="ARBA00022490"/>
    </source>
</evidence>
<evidence type="ECO:0000256" key="6">
    <source>
        <dbReference type="PROSITE-ProRule" id="PRU00103"/>
    </source>
</evidence>
<sequence>MDDGAAPPEPDYSLIPLQERCVDKNWKARLSAYTELTLKFSKTSGDDDPFFRPYLSADLLRSWATDTNAAAQEKGLEALCSLIRESGENSARTRGDVMGGVVDKGFISTRAGTKAKAIEVALLYIEVENDGSGVVSDVLRGLDAKQPKLVATTVTCLREIVHAFGIKPLGDVKVLIKALVKIFNHNDKAVRSEGTLLAQALYRYLGPALLPSLADLKPVQQKELGEGFAQLDSAGEGAGTGKAMRLTRREKRAEEERAAAGTGDAEDEAATADEPQAMDPLDLIEAVDVVPLFPDNFHSVITSKIWKEKVELLAECAKILESNPKIKDVPALGDIATALGQRMTDTNVNVVSASAGVLATLAQGVEGKGFGKHKGVIVPPILDRLKEKKTMEALGKTLDAVFETVSFADVTGDCVAALQNKNPVARQGTLQFLARALQNTRDAPTKSDLDVIAPAIVGQLGDSLEPVRSAAAEGLGCLSKIFGERPMNPYLENITDAQKTKVTEATGKVEVKCKAGTKAAPKPAPATAAAAPPKSTGPKIPARLAARFGAKPSEVSASGEEKAPEPVQTVPSRPPSVTAISKPISSHVSNEEVGDALAAPTPLKKAGPPARLMARAAPPAAKKPAPAAAKPVAKSGAGKAAPAPVSYDVKYKFAPEDALAKAAEVVPDDIQTGFKSGAWKERLEAADKMTAWIQSDEGAEADSEVLFRYLSTSPGWGEKNFQVSSKVFAIMAELAQKSSSFGKSSAAQAIGPLTDKLGDIKLKKPAGEALIVFAEKASLGFVLSQAYDSMTKQKAPKAQADALTWVKQAIIDFGIKGLALKDVINFLKVGLQSSNGTVRSSATAALVTLKLFVQTDLSMFLEELNPTLLATINGEFDKIAGQTAPEPTRESEDLANLGDAGSADPAMGGDPMDDLIPRVDLNKVVATTTVLKDSRSENWRVRKEAFEALEAELDRNTRLKPEMGEIGQALKLRMDDSNIAVKLLCLRIISKIATGMGQPFQAHARLFSSPIATICGDQKVTTRNAAVETLTSIADACRSVDAMVPGFASSLEKPNPVLRGCILAFVASMFANYAPKNDLAPLLPSTLASLEDRNGDVRKAAQALLPFILQSVGYDHVMGQVSKLKPASKSTVTPLVQAARAALAASAPKTSPEEIKPTTKSVETKQPATRPAAKSVLTESNSIPTSMGSQPTLPSAGGSAATPLRARVEPVRPRGMQMKNNALRAPGATLPDSSDHRLPAPTRSLAGGAAGLVRSLGKRPTAPVAEMPLQDSATAAPFHTTDIAPKTQREKRDLAKWTYDVNNLSPLVENLQKQMTDHASAEVLTLLFSRDRFAEKDHTAGLAIIDDLYSAEEDDTPFDLVPEVAQSIRIANRDLALKYAGIRLHDGSTQMVIKCLDLVQHIVESVDRARAGFTEAEGNVIVPALIYRLGDNKYKDKLAAIFGLIDRTMPASRVMQLYVDYGIASSSSKTRAAAMEQLAQLIRRRGDVAASATNATKTYRRIAEFISSADSATRSAALDCIAYMYQHTGNNVLSMIGELPPKERDLLKNRIDKMALGTGAAASAASPTPPRSTVPAKTTHIANGTASTPKSEDGVPSTASSPVPQRKAAALSSKIPPNNSVPNLARTGRIVSSDSTNSASGRGPHFRPLVASSSVESHSDSRSFEHENSRIRRSVHTIEDNNPDVSVDALKSVQKLLLEAPDEIIPYSNDLMQAIASRLQVVFRNPSTISEAPSFRLTKHLIQTLSNFCDHPHLVEIISGTNLRLLIRQLSLGLLLTDTADGKLKDMSRFMNMSILRLFATGQRIAIFDALFKLLQALALELTEGDSEQDFKAKHAELILKCIWKRSRTTEDDLRKGIITEEDIFTIIEEFLQVITPKQWRIRAAKKVPLGDMPLRTVKVLIQHTIAAIGQDGVMDCLRGIYGDILESTHVYTYVYKITHSPMEDAIPPPSKEPVPIRSKTPIESYPAPPSASEGVLIDVGEVPSTSRASRQPGLIEDDLDRQLEDMINRAALPRTTGSGSQELATLLQAHPEKHGKYEAILNAILGTNPYRLYVKRSVDRRLQERNDVATTPVSPKKTSPKLVQKRQSLAPGPPIPADADADTQLAMLKDKFQFLTSAGNQEEIHPDP</sequence>
<feature type="region of interest" description="Disordered" evidence="7">
    <location>
        <begin position="231"/>
        <end position="272"/>
    </location>
</feature>
<dbReference type="GO" id="GO:0061863">
    <property type="term" value="F:microtubule plus end polymerase"/>
    <property type="evidence" value="ECO:0007669"/>
    <property type="project" value="InterPro"/>
</dbReference>
<accession>A0A8K0JKC5</accession>
<protein>
    <recommendedName>
        <fullName evidence="8">TOG domain-containing protein</fullName>
    </recommendedName>
</protein>
<comment type="subcellular location">
    <subcellularLocation>
        <location evidence="1">Cytoplasm</location>
        <location evidence="1">Cytoskeleton</location>
    </subcellularLocation>
</comment>
<dbReference type="GO" id="GO:0051315">
    <property type="term" value="P:attachment of mitotic spindle microtubules to kinetochore"/>
    <property type="evidence" value="ECO:0007669"/>
    <property type="project" value="UniProtKB-ARBA"/>
</dbReference>
<feature type="compositionally biased region" description="Basic and acidic residues" evidence="7">
    <location>
        <begin position="1657"/>
        <end position="1670"/>
    </location>
</feature>
<feature type="region of interest" description="Disordered" evidence="7">
    <location>
        <begin position="517"/>
        <end position="592"/>
    </location>
</feature>
<feature type="region of interest" description="Disordered" evidence="7">
    <location>
        <begin position="618"/>
        <end position="641"/>
    </location>
</feature>
<dbReference type="FunFam" id="1.25.10.10:FF:000068">
    <property type="entry name" value="cytoskeleton-associated protein 5 isoform X1"/>
    <property type="match status" value="1"/>
</dbReference>
<dbReference type="InterPro" id="IPR034085">
    <property type="entry name" value="TOG"/>
</dbReference>
<name>A0A8K0JKC5_9TREE</name>
<reference evidence="9" key="1">
    <citation type="submission" date="2020-04" db="EMBL/GenBank/DDBJ databases">
        <title>Analysis of mating type loci in Filobasidium floriforme.</title>
        <authorList>
            <person name="Nowrousian M."/>
        </authorList>
    </citation>
    <scope>NUCLEOTIDE SEQUENCE</scope>
    <source>
        <strain evidence="9">CBS 6242</strain>
    </source>
</reference>
<dbReference type="InterPro" id="IPR045110">
    <property type="entry name" value="XMAP215"/>
</dbReference>
<evidence type="ECO:0000256" key="4">
    <source>
        <dbReference type="ARBA" id="ARBA00023212"/>
    </source>
</evidence>
<dbReference type="GO" id="GO:0051010">
    <property type="term" value="F:microtubule plus-end binding"/>
    <property type="evidence" value="ECO:0007669"/>
    <property type="project" value="InterPro"/>
</dbReference>
<evidence type="ECO:0000313" key="10">
    <source>
        <dbReference type="Proteomes" id="UP000812966"/>
    </source>
</evidence>
<dbReference type="InterPro" id="IPR021133">
    <property type="entry name" value="HEAT_type_2"/>
</dbReference>
<feature type="region of interest" description="Disordered" evidence="7">
    <location>
        <begin position="2066"/>
        <end position="2103"/>
    </location>
</feature>
<dbReference type="Proteomes" id="UP000812966">
    <property type="component" value="Unassembled WGS sequence"/>
</dbReference>
<dbReference type="GO" id="GO:1990498">
    <property type="term" value="C:mitotic spindle microtubule"/>
    <property type="evidence" value="ECO:0007669"/>
    <property type="project" value="UniProtKB-ARBA"/>
</dbReference>
<evidence type="ECO:0000256" key="3">
    <source>
        <dbReference type="ARBA" id="ARBA00022737"/>
    </source>
</evidence>
<keyword evidence="3" id="KW-0677">Repeat</keyword>
<dbReference type="InterPro" id="IPR016024">
    <property type="entry name" value="ARM-type_fold"/>
</dbReference>
<dbReference type="InterPro" id="IPR011989">
    <property type="entry name" value="ARM-like"/>
</dbReference>
<dbReference type="EMBL" id="JABELV010000069">
    <property type="protein sequence ID" value="KAG7532292.1"/>
    <property type="molecule type" value="Genomic_DNA"/>
</dbReference>
<evidence type="ECO:0000313" key="9">
    <source>
        <dbReference type="EMBL" id="KAG7532292.1"/>
    </source>
</evidence>
<evidence type="ECO:0000256" key="1">
    <source>
        <dbReference type="ARBA" id="ARBA00004245"/>
    </source>
</evidence>
<dbReference type="SMART" id="SM01349">
    <property type="entry name" value="TOG"/>
    <property type="match status" value="5"/>
</dbReference>
<feature type="region of interest" description="Disordered" evidence="7">
    <location>
        <begin position="882"/>
        <end position="902"/>
    </location>
</feature>
<evidence type="ECO:0000256" key="7">
    <source>
        <dbReference type="SAM" id="MobiDB-lite"/>
    </source>
</evidence>
<dbReference type="GO" id="GO:0044732">
    <property type="term" value="C:mitotic spindle pole body"/>
    <property type="evidence" value="ECO:0007669"/>
    <property type="project" value="UniProtKB-ARBA"/>
</dbReference>
<feature type="region of interest" description="Disordered" evidence="7">
    <location>
        <begin position="1559"/>
        <end position="1670"/>
    </location>
</feature>
<dbReference type="Gene3D" id="1.25.10.10">
    <property type="entry name" value="Leucine-rich Repeat Variant"/>
    <property type="match status" value="5"/>
</dbReference>
<dbReference type="GO" id="GO:0000022">
    <property type="term" value="P:mitotic spindle elongation"/>
    <property type="evidence" value="ECO:0007669"/>
    <property type="project" value="UniProtKB-ARBA"/>
</dbReference>
<dbReference type="PANTHER" id="PTHR12609">
    <property type="entry name" value="MICROTUBULE ASSOCIATED PROTEIN XMAP215"/>
    <property type="match status" value="1"/>
</dbReference>
<feature type="compositionally biased region" description="Polar residues" evidence="7">
    <location>
        <begin position="1177"/>
        <end position="1193"/>
    </location>
</feature>
<feature type="compositionally biased region" description="Polar residues" evidence="7">
    <location>
        <begin position="1630"/>
        <end position="1640"/>
    </location>
</feature>
<feature type="domain" description="TOG" evidence="8">
    <location>
        <begin position="1314"/>
        <end position="1560"/>
    </location>
</feature>
<dbReference type="InterPro" id="IPR048491">
    <property type="entry name" value="XMAP215_CLASP_TOG"/>
</dbReference>
<dbReference type="GO" id="GO:0030951">
    <property type="term" value="P:establishment or maintenance of microtubule cytoskeleton polarity"/>
    <property type="evidence" value="ECO:0007669"/>
    <property type="project" value="InterPro"/>
</dbReference>
<dbReference type="GO" id="GO:0046785">
    <property type="term" value="P:microtubule polymerization"/>
    <property type="evidence" value="ECO:0007669"/>
    <property type="project" value="InterPro"/>
</dbReference>
<proteinExistence type="inferred from homology"/>
<feature type="compositionally biased region" description="Polar residues" evidence="7">
    <location>
        <begin position="1158"/>
        <end position="1167"/>
    </location>
</feature>
<dbReference type="Pfam" id="PF21041">
    <property type="entry name" value="XMAP215_CLASP_TOG"/>
    <property type="match status" value="3"/>
</dbReference>
<feature type="compositionally biased region" description="Polar residues" evidence="7">
    <location>
        <begin position="1580"/>
        <end position="1589"/>
    </location>
</feature>
<feature type="repeat" description="HEAT" evidence="6">
    <location>
        <begin position="1082"/>
        <end position="1120"/>
    </location>
</feature>
<feature type="domain" description="TOG" evidence="8">
    <location>
        <begin position="652"/>
        <end position="885"/>
    </location>
</feature>
<dbReference type="FunFam" id="1.25.10.10:FF:000019">
    <property type="entry name" value="Cytoskeleton-associated protein 5"/>
    <property type="match status" value="1"/>
</dbReference>
<comment type="similarity">
    <text evidence="5">Belongs to the TOG/XMAP215 family.</text>
</comment>
<feature type="domain" description="TOG" evidence="8">
    <location>
        <begin position="282"/>
        <end position="515"/>
    </location>
</feature>
<dbReference type="SUPFAM" id="SSF48371">
    <property type="entry name" value="ARM repeat"/>
    <property type="match status" value="2"/>
</dbReference>
<keyword evidence="4" id="KW-0206">Cytoskeleton</keyword>
<dbReference type="GO" id="GO:0099070">
    <property type="term" value="C:static microtubule bundle"/>
    <property type="evidence" value="ECO:0007669"/>
    <property type="project" value="UniProtKB-ARBA"/>
</dbReference>
<dbReference type="GO" id="GO:0005881">
    <property type="term" value="C:cytoplasmic microtubule"/>
    <property type="evidence" value="ECO:0007669"/>
    <property type="project" value="UniProtKB-ARBA"/>
</dbReference>
<dbReference type="PROSITE" id="PS50077">
    <property type="entry name" value="HEAT_REPEAT"/>
    <property type="match status" value="2"/>
</dbReference>
<feature type="region of interest" description="Disordered" evidence="7">
    <location>
        <begin position="1143"/>
        <end position="1204"/>
    </location>
</feature>
<dbReference type="GO" id="GO:1990571">
    <property type="term" value="P:meiotic centromere clustering"/>
    <property type="evidence" value="ECO:0007669"/>
    <property type="project" value="UniProtKB-ARBA"/>
</dbReference>
<keyword evidence="2" id="KW-0963">Cytoplasm</keyword>
<comment type="caution">
    <text evidence="9">The sequence shown here is derived from an EMBL/GenBank/DDBJ whole genome shotgun (WGS) entry which is preliminary data.</text>
</comment>
<evidence type="ECO:0000256" key="5">
    <source>
        <dbReference type="ARBA" id="ARBA00025722"/>
    </source>
</evidence>
<organism evidence="9 10">
    <name type="scientific">Filobasidium floriforme</name>
    <dbReference type="NCBI Taxonomy" id="5210"/>
    <lineage>
        <taxon>Eukaryota</taxon>
        <taxon>Fungi</taxon>
        <taxon>Dikarya</taxon>
        <taxon>Basidiomycota</taxon>
        <taxon>Agaricomycotina</taxon>
        <taxon>Tremellomycetes</taxon>
        <taxon>Filobasidiales</taxon>
        <taxon>Filobasidiaceae</taxon>
        <taxon>Filobasidium</taxon>
    </lineage>
</organism>